<dbReference type="EMBL" id="CM037159">
    <property type="protein sequence ID" value="KAH7866546.1"/>
    <property type="molecule type" value="Genomic_DNA"/>
</dbReference>
<evidence type="ECO:0000313" key="2">
    <source>
        <dbReference type="Proteomes" id="UP000828048"/>
    </source>
</evidence>
<organism evidence="1 2">
    <name type="scientific">Vaccinium darrowii</name>
    <dbReference type="NCBI Taxonomy" id="229202"/>
    <lineage>
        <taxon>Eukaryota</taxon>
        <taxon>Viridiplantae</taxon>
        <taxon>Streptophyta</taxon>
        <taxon>Embryophyta</taxon>
        <taxon>Tracheophyta</taxon>
        <taxon>Spermatophyta</taxon>
        <taxon>Magnoliopsida</taxon>
        <taxon>eudicotyledons</taxon>
        <taxon>Gunneridae</taxon>
        <taxon>Pentapetalae</taxon>
        <taxon>asterids</taxon>
        <taxon>Ericales</taxon>
        <taxon>Ericaceae</taxon>
        <taxon>Vaccinioideae</taxon>
        <taxon>Vaccinieae</taxon>
        <taxon>Vaccinium</taxon>
    </lineage>
</organism>
<accession>A0ACB7ZM12</accession>
<dbReference type="Proteomes" id="UP000828048">
    <property type="component" value="Chromosome 9"/>
</dbReference>
<reference evidence="1 2" key="1">
    <citation type="journal article" date="2021" name="Hortic Res">
        <title>High-quality reference genome and annotation aids understanding of berry development for evergreen blueberry (Vaccinium darrowii).</title>
        <authorList>
            <person name="Yu J."/>
            <person name="Hulse-Kemp A.M."/>
            <person name="Babiker E."/>
            <person name="Staton M."/>
        </authorList>
    </citation>
    <scope>NUCLEOTIDE SEQUENCE [LARGE SCALE GENOMIC DNA]</scope>
    <source>
        <strain evidence="2">cv. NJ 8807/NJ 8810</strain>
        <tissue evidence="1">Young leaf</tissue>
    </source>
</reference>
<evidence type="ECO:0000313" key="1">
    <source>
        <dbReference type="EMBL" id="KAH7866546.1"/>
    </source>
</evidence>
<name>A0ACB7ZM12_9ERIC</name>
<proteinExistence type="predicted"/>
<gene>
    <name evidence="1" type="ORF">Vadar_021863</name>
</gene>
<protein>
    <submittedName>
        <fullName evidence="1">Uncharacterized protein</fullName>
    </submittedName>
</protein>
<sequence length="382" mass="41803">MDLTHFPALRSSSLLRNPSFPVASSVRAVNFVNKGSASAFGVKPVITDTSFGRLGISAVENMDQILLDAEDTTIGEDLDSEIPVCADGPATVPISNSKPLWFECPSKPQGGKTHQEWVRKPIDEGKGQATYIPLSTRKSGTKSGPSSPPARTSSAMRNANSFSALTLHLDTDDEGDSEKGDLAVEEDLDLSPLRDSPSPVVAAPVAKKGRGHGRGILEAKARIDNVAQIAKCCFPSHWSVEHNIPNNRVARMMVAWDGLLLKVAFIHSSSQLMVAKVITEDGSLFFVSFVYGQNLLVERRALWEGMKQISSVVGDNPWIQLGDFNVVRKRSERLVGSMLPWILMIVWILFAWMTCLLRACGSLGQTKEVEWVISRASWIEFL</sequence>
<comment type="caution">
    <text evidence="1">The sequence shown here is derived from an EMBL/GenBank/DDBJ whole genome shotgun (WGS) entry which is preliminary data.</text>
</comment>
<keyword evidence="2" id="KW-1185">Reference proteome</keyword>